<evidence type="ECO:0000256" key="1">
    <source>
        <dbReference type="SAM" id="MobiDB-lite"/>
    </source>
</evidence>
<proteinExistence type="predicted"/>
<keyword evidence="3" id="KW-1185">Reference proteome</keyword>
<evidence type="ECO:0000313" key="2">
    <source>
        <dbReference type="EMBL" id="CAB0029008.1"/>
    </source>
</evidence>
<dbReference type="AlphaFoldDB" id="A0A6H5I311"/>
<accession>A0A6H5I311</accession>
<protein>
    <submittedName>
        <fullName evidence="2">Uncharacterized protein</fullName>
    </submittedName>
</protein>
<dbReference type="Proteomes" id="UP000479190">
    <property type="component" value="Unassembled WGS sequence"/>
</dbReference>
<evidence type="ECO:0000313" key="3">
    <source>
        <dbReference type="Proteomes" id="UP000479190"/>
    </source>
</evidence>
<reference evidence="2 3" key="1">
    <citation type="submission" date="2020-02" db="EMBL/GenBank/DDBJ databases">
        <authorList>
            <person name="Ferguson B K."/>
        </authorList>
    </citation>
    <scope>NUCLEOTIDE SEQUENCE [LARGE SCALE GENOMIC DNA]</scope>
</reference>
<gene>
    <name evidence="2" type="ORF">TBRA_LOCUS1108</name>
</gene>
<sequence>MHAPPLKTYDFHRRRASALHRHLCLSDSNACGRCRCRICPVTRLPSPPPPHAYCGVCECGCEYSLPANPPARRWSTLPHRRGPKYSFWQKYTVRTLFVEFTRGHSGITERPATPYIHDLISGCPPVVHGRPTKRPYGGVTEGLHAVGRTALMAWGGLRPSGVTADRHTSPGPPGASSPLIDALEPNAILRGHKTNDCHSES</sequence>
<organism evidence="2 3">
    <name type="scientific">Trichogramma brassicae</name>
    <dbReference type="NCBI Taxonomy" id="86971"/>
    <lineage>
        <taxon>Eukaryota</taxon>
        <taxon>Metazoa</taxon>
        <taxon>Ecdysozoa</taxon>
        <taxon>Arthropoda</taxon>
        <taxon>Hexapoda</taxon>
        <taxon>Insecta</taxon>
        <taxon>Pterygota</taxon>
        <taxon>Neoptera</taxon>
        <taxon>Endopterygota</taxon>
        <taxon>Hymenoptera</taxon>
        <taxon>Apocrita</taxon>
        <taxon>Proctotrupomorpha</taxon>
        <taxon>Chalcidoidea</taxon>
        <taxon>Trichogrammatidae</taxon>
        <taxon>Trichogramma</taxon>
    </lineage>
</organism>
<feature type="region of interest" description="Disordered" evidence="1">
    <location>
        <begin position="161"/>
        <end position="180"/>
    </location>
</feature>
<name>A0A6H5I311_9HYME</name>
<dbReference type="EMBL" id="CADCXV010000231">
    <property type="protein sequence ID" value="CAB0029008.1"/>
    <property type="molecule type" value="Genomic_DNA"/>
</dbReference>